<evidence type="ECO:0000313" key="17">
    <source>
        <dbReference type="Proteomes" id="UP000000323"/>
    </source>
</evidence>
<protein>
    <recommendedName>
        <fullName evidence="5 13">Homocitrate synthase</fullName>
        <ecNumber evidence="5 13">2.3.3.14</ecNumber>
    </recommendedName>
</protein>
<dbReference type="STRING" id="525904.Tter_2761"/>
<dbReference type="UniPathway" id="UPA00033">
    <property type="reaction ID" value="UER00028"/>
</dbReference>
<evidence type="ECO:0000256" key="4">
    <source>
        <dbReference type="ARBA" id="ARBA00006361"/>
    </source>
</evidence>
<dbReference type="InterPro" id="IPR013785">
    <property type="entry name" value="Aldolase_TIM"/>
</dbReference>
<organism evidence="16 17">
    <name type="scientific">Thermobaculum terrenum (strain ATCC BAA-798 / CCMEE 7001 / YNP1)</name>
    <dbReference type="NCBI Taxonomy" id="525904"/>
    <lineage>
        <taxon>Bacteria</taxon>
        <taxon>Bacillati</taxon>
        <taxon>Chloroflexota</taxon>
        <taxon>Chloroflexia</taxon>
        <taxon>Candidatus Thermobaculales</taxon>
        <taxon>Candidatus Thermobaculaceae</taxon>
        <taxon>Thermobaculum</taxon>
    </lineage>
</organism>
<dbReference type="InterPro" id="IPR054691">
    <property type="entry name" value="LeuA/HCS_post-cat"/>
</dbReference>
<reference evidence="17" key="1">
    <citation type="journal article" date="2010" name="Stand. Genomic Sci.">
        <title>Complete genome sequence of 'Thermobaculum terrenum' type strain (YNP1).</title>
        <authorList>
            <person name="Kiss H."/>
            <person name="Cleland D."/>
            <person name="Lapidus A."/>
            <person name="Lucas S."/>
            <person name="Glavina Del Rio T."/>
            <person name="Nolan M."/>
            <person name="Tice H."/>
            <person name="Han C."/>
            <person name="Goodwin L."/>
            <person name="Pitluck S."/>
            <person name="Liolios K."/>
            <person name="Ivanova N."/>
            <person name="Mavromatis K."/>
            <person name="Ovchinnikova G."/>
            <person name="Pati A."/>
            <person name="Chen A."/>
            <person name="Palaniappan K."/>
            <person name="Land M."/>
            <person name="Hauser L."/>
            <person name="Chang Y."/>
            <person name="Jeffries C."/>
            <person name="Lu M."/>
            <person name="Brettin T."/>
            <person name="Detter J."/>
            <person name="Goker M."/>
            <person name="Tindall B."/>
            <person name="Beck B."/>
            <person name="McDermott T."/>
            <person name="Woyke T."/>
            <person name="Bristow J."/>
            <person name="Eisen J."/>
            <person name="Markowitz V."/>
            <person name="Hugenholtz P."/>
            <person name="Kyrpides N."/>
            <person name="Klenk H."/>
            <person name="Cheng J."/>
        </authorList>
    </citation>
    <scope>NUCLEOTIDE SEQUENCE [LARGE SCALE GENOMIC DNA]</scope>
    <source>
        <strain evidence="17">ATCC BAA-798 / YNP1</strain>
    </source>
</reference>
<comment type="cofactor">
    <cofactor evidence="2">
        <name>Mg(2+)</name>
        <dbReference type="ChEBI" id="CHEBI:18420"/>
    </cofactor>
</comment>
<dbReference type="EMBL" id="CP001826">
    <property type="protein sequence ID" value="ACZ43647.1"/>
    <property type="molecule type" value="Genomic_DNA"/>
</dbReference>
<dbReference type="PROSITE" id="PS50991">
    <property type="entry name" value="PYR_CT"/>
    <property type="match status" value="1"/>
</dbReference>
<dbReference type="Pfam" id="PF22617">
    <property type="entry name" value="HCS_D2"/>
    <property type="match status" value="1"/>
</dbReference>
<dbReference type="InterPro" id="IPR002034">
    <property type="entry name" value="AIPM/Hcit_synth_CS"/>
</dbReference>
<dbReference type="InterPro" id="IPR048253">
    <property type="entry name" value="DRE_TIM_HCS_fun_bact"/>
</dbReference>
<dbReference type="Gene3D" id="1.10.238.260">
    <property type="match status" value="1"/>
</dbReference>
<dbReference type="SUPFAM" id="SSF51569">
    <property type="entry name" value="Aldolase"/>
    <property type="match status" value="1"/>
</dbReference>
<dbReference type="CDD" id="cd07948">
    <property type="entry name" value="DRE_TIM_HCS"/>
    <property type="match status" value="1"/>
</dbReference>
<evidence type="ECO:0000256" key="10">
    <source>
        <dbReference type="ARBA" id="ARBA00023154"/>
    </source>
</evidence>
<dbReference type="KEGG" id="ttr:Tter_2761"/>
<comment type="pathway">
    <text evidence="3">Amino-acid biosynthesis; L-lysine biosynthesis via AAA pathway; L-alpha-aminoadipate from 2-oxoglutarate: step 1/5.</text>
</comment>
<dbReference type="Proteomes" id="UP000000323">
    <property type="component" value="Chromosome 2"/>
</dbReference>
<dbReference type="RefSeq" id="WP_012876678.1">
    <property type="nucleotide sequence ID" value="NC_013526.1"/>
</dbReference>
<dbReference type="PANTHER" id="PTHR10277">
    <property type="entry name" value="HOMOCITRATE SYNTHASE-RELATED"/>
    <property type="match status" value="1"/>
</dbReference>
<evidence type="ECO:0000256" key="5">
    <source>
        <dbReference type="ARBA" id="ARBA00012974"/>
    </source>
</evidence>
<dbReference type="PANTHER" id="PTHR10277:SF48">
    <property type="entry name" value="HOMOCITRATE SYNTHASE, CYTOSOLIC ISOZYME-RELATED"/>
    <property type="match status" value="1"/>
</dbReference>
<dbReference type="GO" id="GO:0046872">
    <property type="term" value="F:metal ion binding"/>
    <property type="evidence" value="ECO:0007669"/>
    <property type="project" value="UniProtKB-KW"/>
</dbReference>
<dbReference type="InterPro" id="IPR050073">
    <property type="entry name" value="2-IPM_HCS-like"/>
</dbReference>
<evidence type="ECO:0000256" key="11">
    <source>
        <dbReference type="ARBA" id="ARBA00023211"/>
    </source>
</evidence>
<dbReference type="PROSITE" id="PS00816">
    <property type="entry name" value="AIPM_HOMOCIT_SYNTH_2"/>
    <property type="match status" value="1"/>
</dbReference>
<keyword evidence="8" id="KW-0479">Metal-binding</keyword>
<proteinExistence type="inferred from homology"/>
<dbReference type="NCBIfam" id="TIGR02146">
    <property type="entry name" value="LysS_fung_arch"/>
    <property type="match status" value="1"/>
</dbReference>
<evidence type="ECO:0000259" key="15">
    <source>
        <dbReference type="PROSITE" id="PS50991"/>
    </source>
</evidence>
<comment type="similarity">
    <text evidence="4">Belongs to the alpha-IPM synthase/homocitrate synthase family. Homocitrate synthase LYS20/LYS21 subfamily.</text>
</comment>
<comment type="cofactor">
    <cofactor evidence="1">
        <name>Mn(2+)</name>
        <dbReference type="ChEBI" id="CHEBI:29035"/>
    </cofactor>
</comment>
<keyword evidence="7 14" id="KW-0808">Transferase</keyword>
<sequence>MPLDNFYIVDSTLREGEQFVHAHFTTEQKIEIARALDAFGVEYIELTNPAASPASFEDARRIANLGLRARILVHCRCTMADVQQAVETGVDGVNLLFATSEQLRTHSHGKSIDEIIESARGVISFLQDHGLEVRFSCEDAFRTPIDILLRVYAAVDAMGVDRVGIADTVGVADPLGVHELVSRVRGVVSADIEFHGHNDSGCAIANAYAALQAGATHIDTTVLGIGERNGITPLGGFIARLYATDRGLVSRYNLRMLPQLDSLISQYTGVQIPFNNYLTGETAFAHKAGIHTKAVLSNPSSYEAINPEDFGLTRRVELGHRLTGWNAIAHRARTLGLSLSEAELRAATREIKRLADEAPLTTEQVDQILREWAERSRSCATNQGGVRAWAL</sequence>
<dbReference type="HOGENOM" id="CLU_022158_2_2_0"/>
<evidence type="ECO:0000256" key="3">
    <source>
        <dbReference type="ARBA" id="ARBA00004755"/>
    </source>
</evidence>
<dbReference type="eggNOG" id="COG0119">
    <property type="taxonomic scope" value="Bacteria"/>
</dbReference>
<gene>
    <name evidence="16" type="ordered locus">Tter_2761</name>
</gene>
<evidence type="ECO:0000256" key="6">
    <source>
        <dbReference type="ARBA" id="ARBA00022605"/>
    </source>
</evidence>
<dbReference type="EC" id="2.3.3.14" evidence="5 13"/>
<feature type="domain" description="Pyruvate carboxyltransferase" evidence="15">
    <location>
        <begin position="6"/>
        <end position="258"/>
    </location>
</feature>
<keyword evidence="10" id="KW-0457">Lysine biosynthesis</keyword>
<name>D1CIS7_THET1</name>
<accession>D1CIS7</accession>
<evidence type="ECO:0000313" key="16">
    <source>
        <dbReference type="EMBL" id="ACZ43647.1"/>
    </source>
</evidence>
<evidence type="ECO:0000256" key="7">
    <source>
        <dbReference type="ARBA" id="ARBA00022679"/>
    </source>
</evidence>
<evidence type="ECO:0000256" key="8">
    <source>
        <dbReference type="ARBA" id="ARBA00022723"/>
    </source>
</evidence>
<evidence type="ECO:0000256" key="2">
    <source>
        <dbReference type="ARBA" id="ARBA00001946"/>
    </source>
</evidence>
<comment type="catalytic activity">
    <reaction evidence="12">
        <text>acetyl-CoA + 2-oxoglutarate + H2O = (2R)-homocitrate + CoA + H(+)</text>
        <dbReference type="Rhea" id="RHEA:12929"/>
        <dbReference type="ChEBI" id="CHEBI:15377"/>
        <dbReference type="ChEBI" id="CHEBI:15378"/>
        <dbReference type="ChEBI" id="CHEBI:16810"/>
        <dbReference type="ChEBI" id="CHEBI:57287"/>
        <dbReference type="ChEBI" id="CHEBI:57288"/>
        <dbReference type="ChEBI" id="CHEBI:58884"/>
        <dbReference type="EC" id="2.3.3.14"/>
    </reaction>
    <physiologicalReaction direction="left-to-right" evidence="12">
        <dbReference type="Rhea" id="RHEA:12930"/>
    </physiologicalReaction>
</comment>
<dbReference type="AlphaFoldDB" id="D1CIS7"/>
<dbReference type="Gene3D" id="3.20.20.70">
    <property type="entry name" value="Aldolase class I"/>
    <property type="match status" value="1"/>
</dbReference>
<keyword evidence="9" id="KW-0460">Magnesium</keyword>
<evidence type="ECO:0000256" key="9">
    <source>
        <dbReference type="ARBA" id="ARBA00022842"/>
    </source>
</evidence>
<dbReference type="OrthoDB" id="9804858at2"/>
<keyword evidence="6" id="KW-0028">Amino-acid biosynthesis</keyword>
<keyword evidence="11" id="KW-0464">Manganese</keyword>
<dbReference type="PROSITE" id="PS00815">
    <property type="entry name" value="AIPM_HOMOCIT_SYNTH_1"/>
    <property type="match status" value="1"/>
</dbReference>
<evidence type="ECO:0000256" key="1">
    <source>
        <dbReference type="ARBA" id="ARBA00001936"/>
    </source>
</evidence>
<dbReference type="GO" id="GO:0019878">
    <property type="term" value="P:lysine biosynthetic process via aminoadipic acid"/>
    <property type="evidence" value="ECO:0007669"/>
    <property type="project" value="UniProtKB-UniPathway"/>
</dbReference>
<dbReference type="GO" id="GO:0004410">
    <property type="term" value="F:homocitrate synthase activity"/>
    <property type="evidence" value="ECO:0007669"/>
    <property type="project" value="UniProtKB-EC"/>
</dbReference>
<evidence type="ECO:0000256" key="13">
    <source>
        <dbReference type="NCBIfam" id="TIGR02146"/>
    </source>
</evidence>
<dbReference type="Pfam" id="PF00682">
    <property type="entry name" value="HMGL-like"/>
    <property type="match status" value="1"/>
</dbReference>
<dbReference type="InterPro" id="IPR000891">
    <property type="entry name" value="PYR_CT"/>
</dbReference>
<dbReference type="InterPro" id="IPR011872">
    <property type="entry name" value="Homocitrate_synth"/>
</dbReference>
<keyword evidence="17" id="KW-1185">Reference proteome</keyword>
<evidence type="ECO:0000256" key="12">
    <source>
        <dbReference type="ARBA" id="ARBA00048363"/>
    </source>
</evidence>
<evidence type="ECO:0000256" key="14">
    <source>
        <dbReference type="RuleBase" id="RU003523"/>
    </source>
</evidence>